<dbReference type="AlphaFoldDB" id="A0A5C6RP73"/>
<evidence type="ECO:0000313" key="3">
    <source>
        <dbReference type="Proteomes" id="UP000321580"/>
    </source>
</evidence>
<evidence type="ECO:0000313" key="2">
    <source>
        <dbReference type="EMBL" id="TXB63460.1"/>
    </source>
</evidence>
<sequence>MAVYRLLFYHSIRPVRNPFCRVRHLSSEHIPCASNLGINTWRFDQRQSVSKNDAMGTPTLFNIRVFHLVLIIVLIMLAPPTVWGQVQLGNDIDGSAAGVQAGNDIYGEAANDFSAGNGVGQSLVSISAAGDRVAIGALFNDGNGVDAGHVRTYDLTSITQKYGGGLGTAANPYLIATTDHLIELSNSSGDWGSHFLQTADLTFDATEGNVDWDGDGTVGDAAGFSPIGNGTTRFTGTYDGGGHTIANLYISRGVEPNVGLFGEINGARLHDLGLIAVEVTGFDYVGGLVGSGISNDSISVCYSTGSVVGTGYESTTGGLIGGFYSGTIESCYSSCMVIGGTRVGGLVSRLSVSTANLKFSYSTGHVTGDLIVGGLVASNNGAVTDCYSTGQVTGSSFVGGLVGMNSGTITACFWDEDTSGQATSAAGEGKSTAEMKDLFTFSGAGWGDPWHIDFAQSENSGYPNLNSIGVPVVAGSRSLGIVNTGGGTEGVNWGMANGIMYSLQDDPASVNASDVGSKLGGSHLEIVGSSLDVNGTVTSGSSNILYLNVETGGTIQPGAALDLGGGLYLVGNTRLTLTSSSTSYASLIVDGALTENCGGDCITYERYTNQVGTGTAGGNDLVASPFWNQSFSEFAAANTNLAALNDLRAFGPWDNTAPGFINYSVTTDASTIINPGRGYRAATKADAQDRRLAFTGDVNRSNVFRSITNGSASQWNLLGNPYPAYLSMQDFLTQNGHLFNSNAVAIYGYNGQSTDFYEEINNAVLLAEGDRLMAPGQGFFVAAAEECTDQNPCNVQFSTSMMRTGDGDDFINGITPNDPLPYLELKAITATQSFGTRIYFNAASTAGLDPGYDAALWGEALPDFALYTHLVAAGEGVPLGIQSLNLTDLENPQLAIPLGIASKSGIPLTLAITDAQLPMGQQVYLLDSLSGDRHLISGLPYTFTPNTDLSGSGRYYLVFAGEQVANASHDEKTASLESLVIYAPRNREELVIMGSLTSAAQLSLYDMQGRYLTGAALSMGVREQRLPLRQLPGGVYLVQIVSGQGVRAEQILLVK</sequence>
<dbReference type="OrthoDB" id="975384at2"/>
<reference evidence="2 3" key="1">
    <citation type="submission" date="2019-08" db="EMBL/GenBank/DDBJ databases">
        <title>Genome of Phaeodactylibacter luteus.</title>
        <authorList>
            <person name="Bowman J.P."/>
        </authorList>
    </citation>
    <scope>NUCLEOTIDE SEQUENCE [LARGE SCALE GENOMIC DNA]</scope>
    <source>
        <strain evidence="2 3">KCTC 42180</strain>
    </source>
</reference>
<feature type="transmembrane region" description="Helical" evidence="1">
    <location>
        <begin position="65"/>
        <end position="83"/>
    </location>
</feature>
<keyword evidence="3" id="KW-1185">Reference proteome</keyword>
<dbReference type="Proteomes" id="UP000321580">
    <property type="component" value="Unassembled WGS sequence"/>
</dbReference>
<name>A0A5C6RP73_9BACT</name>
<protein>
    <submittedName>
        <fullName evidence="2">T9SS type A sorting domain-containing protein</fullName>
    </submittedName>
</protein>
<proteinExistence type="predicted"/>
<dbReference type="NCBIfam" id="TIGR04183">
    <property type="entry name" value="Por_Secre_tail"/>
    <property type="match status" value="1"/>
</dbReference>
<dbReference type="EMBL" id="VOOR01000015">
    <property type="protein sequence ID" value="TXB63460.1"/>
    <property type="molecule type" value="Genomic_DNA"/>
</dbReference>
<dbReference type="Gene3D" id="2.160.20.110">
    <property type="match status" value="1"/>
</dbReference>
<gene>
    <name evidence="2" type="ORF">FRY97_08875</name>
</gene>
<evidence type="ECO:0000256" key="1">
    <source>
        <dbReference type="SAM" id="Phobius"/>
    </source>
</evidence>
<keyword evidence="1" id="KW-0812">Transmembrane</keyword>
<accession>A0A5C6RP73</accession>
<keyword evidence="1" id="KW-0472">Membrane</keyword>
<dbReference type="InterPro" id="IPR026444">
    <property type="entry name" value="Secre_tail"/>
</dbReference>
<keyword evidence="1" id="KW-1133">Transmembrane helix</keyword>
<organism evidence="2 3">
    <name type="scientific">Phaeodactylibacter luteus</name>
    <dbReference type="NCBI Taxonomy" id="1564516"/>
    <lineage>
        <taxon>Bacteria</taxon>
        <taxon>Pseudomonadati</taxon>
        <taxon>Bacteroidota</taxon>
        <taxon>Saprospiria</taxon>
        <taxon>Saprospirales</taxon>
        <taxon>Haliscomenobacteraceae</taxon>
        <taxon>Phaeodactylibacter</taxon>
    </lineage>
</organism>
<comment type="caution">
    <text evidence="2">The sequence shown here is derived from an EMBL/GenBank/DDBJ whole genome shotgun (WGS) entry which is preliminary data.</text>
</comment>